<feature type="region of interest" description="Disordered" evidence="1">
    <location>
        <begin position="1"/>
        <end position="24"/>
    </location>
</feature>
<dbReference type="OrthoDB" id="10003767at2759"/>
<evidence type="ECO:0000259" key="2">
    <source>
        <dbReference type="Pfam" id="PF01636"/>
    </source>
</evidence>
<dbReference type="eggNOG" id="ENOG502SSYN">
    <property type="taxonomic scope" value="Eukaryota"/>
</dbReference>
<dbReference type="InterPro" id="IPR011009">
    <property type="entry name" value="Kinase-like_dom_sf"/>
</dbReference>
<proteinExistence type="predicted"/>
<evidence type="ECO:0000313" key="3">
    <source>
        <dbReference type="EMBL" id="EPE04828.1"/>
    </source>
</evidence>
<organism evidence="3 4">
    <name type="scientific">Ophiostoma piceae (strain UAMH 11346)</name>
    <name type="common">Sap stain fungus</name>
    <dbReference type="NCBI Taxonomy" id="1262450"/>
    <lineage>
        <taxon>Eukaryota</taxon>
        <taxon>Fungi</taxon>
        <taxon>Dikarya</taxon>
        <taxon>Ascomycota</taxon>
        <taxon>Pezizomycotina</taxon>
        <taxon>Sordariomycetes</taxon>
        <taxon>Sordariomycetidae</taxon>
        <taxon>Ophiostomatales</taxon>
        <taxon>Ophiostomataceae</taxon>
        <taxon>Ophiostoma</taxon>
    </lineage>
</organism>
<evidence type="ECO:0000256" key="1">
    <source>
        <dbReference type="SAM" id="MobiDB-lite"/>
    </source>
</evidence>
<dbReference type="OMA" id="STYEYSH"/>
<reference evidence="3 4" key="1">
    <citation type="journal article" date="2013" name="BMC Genomics">
        <title>The genome and transcriptome of the pine saprophyte Ophiostoma piceae, and a comparison with the bark beetle-associated pine pathogen Grosmannia clavigera.</title>
        <authorList>
            <person name="Haridas S."/>
            <person name="Wang Y."/>
            <person name="Lim L."/>
            <person name="Massoumi Alamouti S."/>
            <person name="Jackman S."/>
            <person name="Docking R."/>
            <person name="Robertson G."/>
            <person name="Birol I."/>
            <person name="Bohlmann J."/>
            <person name="Breuil C."/>
        </authorList>
    </citation>
    <scope>NUCLEOTIDE SEQUENCE [LARGE SCALE GENOMIC DNA]</scope>
    <source>
        <strain evidence="3 4">UAMH 11346</strain>
    </source>
</reference>
<dbReference type="InterPro" id="IPR051678">
    <property type="entry name" value="AGP_Transferase"/>
</dbReference>
<gene>
    <name evidence="3" type="ORF">F503_06377</name>
</gene>
<dbReference type="EMBL" id="KE148159">
    <property type="protein sequence ID" value="EPE04828.1"/>
    <property type="molecule type" value="Genomic_DNA"/>
</dbReference>
<protein>
    <recommendedName>
        <fullName evidence="2">Aminoglycoside phosphotransferase domain-containing protein</fullName>
    </recommendedName>
</protein>
<dbReference type="HOGENOM" id="CLU_581402_0_0_1"/>
<accession>S3CEV1</accession>
<dbReference type="VEuPathDB" id="FungiDB:F503_06377"/>
<dbReference type="AlphaFoldDB" id="S3CEV1"/>
<dbReference type="SUPFAM" id="SSF56112">
    <property type="entry name" value="Protein kinase-like (PK-like)"/>
    <property type="match status" value="1"/>
</dbReference>
<sequence length="430" mass="46609">MEGKVLSSPPSLQGSSPARSSCDESDVASESSTIVYDHEPFSTFKDRVLAFALTCLWPDAAADDVTVERLPGGAYNRIIGLTRHVRDGPPDVGGTKDKEQQCILRVPRFDAAQVENEVAVLKFVSSNTWIPVPRVCMFDHGQDNVLYSPFCVQERVAGASLFALFPTLSHADKVRVAQDLGRVVQSMLAVRSRSAGRFVLCKSTAGPPLDLEPFVRSTDAPAPGSSRLVLNAAPAEATPAALLMSMLAAQKAACLETHPTETVLPEILDQLSGVASDLERTGWLVAGDDHYYTLAHLDLAPRNIMADTSQTKTAAAASSLSIVSAILDWDSAVCAPPFVACAPHPWIWAEWDSDREDEPRVLPSPESTEAAQRKEVFDGSAGATFCRFAYSTEYRLARQLFRLAAKGFGTNEDFKAAELLLEEWHSLFPA</sequence>
<evidence type="ECO:0000313" key="4">
    <source>
        <dbReference type="Proteomes" id="UP000016923"/>
    </source>
</evidence>
<dbReference type="PANTHER" id="PTHR21310">
    <property type="entry name" value="AMINOGLYCOSIDE PHOSPHOTRANSFERASE-RELATED-RELATED"/>
    <property type="match status" value="1"/>
</dbReference>
<dbReference type="Proteomes" id="UP000016923">
    <property type="component" value="Unassembled WGS sequence"/>
</dbReference>
<dbReference type="Gene3D" id="3.30.200.20">
    <property type="entry name" value="Phosphorylase Kinase, domain 1"/>
    <property type="match status" value="1"/>
</dbReference>
<name>S3CEV1_OPHP1</name>
<dbReference type="InterPro" id="IPR002575">
    <property type="entry name" value="Aminoglycoside_PTrfase"/>
</dbReference>
<feature type="domain" description="Aminoglycoside phosphotransferase" evidence="2">
    <location>
        <begin position="98"/>
        <end position="358"/>
    </location>
</feature>
<dbReference type="Pfam" id="PF01636">
    <property type="entry name" value="APH"/>
    <property type="match status" value="1"/>
</dbReference>
<feature type="compositionally biased region" description="Low complexity" evidence="1">
    <location>
        <begin position="1"/>
        <end position="17"/>
    </location>
</feature>
<keyword evidence="4" id="KW-1185">Reference proteome</keyword>
<dbReference type="PANTHER" id="PTHR21310:SF56">
    <property type="entry name" value="AMINOGLYCOSIDE PHOSPHOTRANSFERASE DOMAIN-CONTAINING PROTEIN"/>
    <property type="match status" value="1"/>
</dbReference>